<comment type="caution">
    <text evidence="3">The sequence shown here is derived from an EMBL/GenBank/DDBJ whole genome shotgun (WGS) entry which is preliminary data.</text>
</comment>
<name>A0ABP5Q5I8_9ACTN</name>
<dbReference type="RefSeq" id="WP_344634226.1">
    <property type="nucleotide sequence ID" value="NZ_BAAATR010000001.1"/>
</dbReference>
<evidence type="ECO:0000259" key="2">
    <source>
        <dbReference type="Pfam" id="PF00144"/>
    </source>
</evidence>
<evidence type="ECO:0000256" key="1">
    <source>
        <dbReference type="ARBA" id="ARBA00022801"/>
    </source>
</evidence>
<reference evidence="4" key="1">
    <citation type="journal article" date="2019" name="Int. J. Syst. Evol. Microbiol.">
        <title>The Global Catalogue of Microorganisms (GCM) 10K type strain sequencing project: providing services to taxonomists for standard genome sequencing and annotation.</title>
        <authorList>
            <consortium name="The Broad Institute Genomics Platform"/>
            <consortium name="The Broad Institute Genome Sequencing Center for Infectious Disease"/>
            <person name="Wu L."/>
            <person name="Ma J."/>
        </authorList>
    </citation>
    <scope>NUCLEOTIDE SEQUENCE [LARGE SCALE GENOMIC DNA]</scope>
    <source>
        <strain evidence="4">JCM 7356</strain>
    </source>
</reference>
<evidence type="ECO:0000313" key="3">
    <source>
        <dbReference type="EMBL" id="GAA2226656.1"/>
    </source>
</evidence>
<dbReference type="InterPro" id="IPR012338">
    <property type="entry name" value="Beta-lactam/transpept-like"/>
</dbReference>
<protein>
    <submittedName>
        <fullName evidence="3">Serine hydrolase domain-containing protein</fullName>
    </submittedName>
</protein>
<dbReference type="InterPro" id="IPR001466">
    <property type="entry name" value="Beta-lactam-related"/>
</dbReference>
<dbReference type="GO" id="GO:0016787">
    <property type="term" value="F:hydrolase activity"/>
    <property type="evidence" value="ECO:0007669"/>
    <property type="project" value="UniProtKB-KW"/>
</dbReference>
<dbReference type="SUPFAM" id="SSF56601">
    <property type="entry name" value="beta-lactamase/transpeptidase-like"/>
    <property type="match status" value="1"/>
</dbReference>
<dbReference type="PANTHER" id="PTHR43283:SF11">
    <property type="entry name" value="BETA-LACTAMASE-RELATED DOMAIN-CONTAINING PROTEIN"/>
    <property type="match status" value="1"/>
</dbReference>
<keyword evidence="4" id="KW-1185">Reference proteome</keyword>
<organism evidence="3 4">
    <name type="scientific">Kitasatospora cystarginea</name>
    <dbReference type="NCBI Taxonomy" id="58350"/>
    <lineage>
        <taxon>Bacteria</taxon>
        <taxon>Bacillati</taxon>
        <taxon>Actinomycetota</taxon>
        <taxon>Actinomycetes</taxon>
        <taxon>Kitasatosporales</taxon>
        <taxon>Streptomycetaceae</taxon>
        <taxon>Kitasatospora</taxon>
    </lineage>
</organism>
<keyword evidence="1 3" id="KW-0378">Hydrolase</keyword>
<sequence length="343" mass="35899">MTVSSARNWAAGAAATLQDALAPLVAAGRIPGGVITAGTAGGARTTAVCGTVAPDCGAVAPDEHTRYDLASLTKVTATWPLVGRAVREGLLELDAPVRSYLPDLPSPGGALTVRQILTHTSGLFDRTSFDRYLGSPTPLAQLICAEPLISEPGRRHRYIDRGFILLGLLLTSLQGRPLDHLADGLWRGLGMAETSYGPLVRSPRVAPTEARLVGAPHVWGTVHDPSAALMGGVAGHAGAFSTAADLAVFAEHTVTSEWLAESMRPAAHIEPGRHRGLAWIIADTGPDSGPVAYHHGFTGTSIHLDPRTGRYLVLLTNAVYHGRDATLLLPVRTLAISALTSPS</sequence>
<gene>
    <name evidence="3" type="ORF">GCM10010430_02240</name>
</gene>
<proteinExistence type="predicted"/>
<dbReference type="Pfam" id="PF00144">
    <property type="entry name" value="Beta-lactamase"/>
    <property type="match status" value="1"/>
</dbReference>
<dbReference type="PANTHER" id="PTHR43283">
    <property type="entry name" value="BETA-LACTAMASE-RELATED"/>
    <property type="match status" value="1"/>
</dbReference>
<dbReference type="Gene3D" id="3.40.710.10">
    <property type="entry name" value="DD-peptidase/beta-lactamase superfamily"/>
    <property type="match status" value="1"/>
</dbReference>
<dbReference type="Proteomes" id="UP001500305">
    <property type="component" value="Unassembled WGS sequence"/>
</dbReference>
<evidence type="ECO:0000313" key="4">
    <source>
        <dbReference type="Proteomes" id="UP001500305"/>
    </source>
</evidence>
<dbReference type="EMBL" id="BAAATR010000001">
    <property type="protein sequence ID" value="GAA2226656.1"/>
    <property type="molecule type" value="Genomic_DNA"/>
</dbReference>
<feature type="domain" description="Beta-lactamase-related" evidence="2">
    <location>
        <begin position="18"/>
        <end position="326"/>
    </location>
</feature>
<dbReference type="InterPro" id="IPR050789">
    <property type="entry name" value="Diverse_Enzym_Activities"/>
</dbReference>
<accession>A0ABP5Q5I8</accession>